<proteinExistence type="predicted"/>
<name>A0A5B0RGC7_PUCGR</name>
<protein>
    <submittedName>
        <fullName evidence="1">Uncharacterized protein</fullName>
    </submittedName>
</protein>
<dbReference type="EMBL" id="VDEP01000204">
    <property type="protein sequence ID" value="KAA1124439.1"/>
    <property type="molecule type" value="Genomic_DNA"/>
</dbReference>
<accession>A0A5B0RGC7</accession>
<reference evidence="1 2" key="1">
    <citation type="submission" date="2019-05" db="EMBL/GenBank/DDBJ databases">
        <title>Emergence of the Ug99 lineage of the wheat stem rust pathogen through somatic hybridization.</title>
        <authorList>
            <person name="Li F."/>
            <person name="Upadhyaya N.M."/>
            <person name="Sperschneider J."/>
            <person name="Matny O."/>
            <person name="Nguyen-Phuc H."/>
            <person name="Mago R."/>
            <person name="Raley C."/>
            <person name="Miller M.E."/>
            <person name="Silverstein K.A.T."/>
            <person name="Henningsen E."/>
            <person name="Hirsch C.D."/>
            <person name="Visser B."/>
            <person name="Pretorius Z.A."/>
            <person name="Steffenson B.J."/>
            <person name="Schwessinger B."/>
            <person name="Dodds P.N."/>
            <person name="Figueroa M."/>
        </authorList>
    </citation>
    <scope>NUCLEOTIDE SEQUENCE [LARGE SCALE GENOMIC DNA]</scope>
    <source>
        <strain evidence="1 2">Ug99</strain>
    </source>
</reference>
<comment type="caution">
    <text evidence="1">The sequence shown here is derived from an EMBL/GenBank/DDBJ whole genome shotgun (WGS) entry which is preliminary data.</text>
</comment>
<dbReference type="AlphaFoldDB" id="A0A5B0RGC7"/>
<sequence>MVRFGKLENALWIPMDGLTCWAWIRKPTDTRRLDSPSFTVRQLCKAENGHHPPNWTQAPTQAQAEL</sequence>
<dbReference type="Proteomes" id="UP000325313">
    <property type="component" value="Unassembled WGS sequence"/>
</dbReference>
<evidence type="ECO:0000313" key="2">
    <source>
        <dbReference type="Proteomes" id="UP000325313"/>
    </source>
</evidence>
<organism evidence="1 2">
    <name type="scientific">Puccinia graminis f. sp. tritici</name>
    <dbReference type="NCBI Taxonomy" id="56615"/>
    <lineage>
        <taxon>Eukaryota</taxon>
        <taxon>Fungi</taxon>
        <taxon>Dikarya</taxon>
        <taxon>Basidiomycota</taxon>
        <taxon>Pucciniomycotina</taxon>
        <taxon>Pucciniomycetes</taxon>
        <taxon>Pucciniales</taxon>
        <taxon>Pucciniaceae</taxon>
        <taxon>Puccinia</taxon>
    </lineage>
</organism>
<gene>
    <name evidence="1" type="ORF">PGTUg99_032600</name>
</gene>
<evidence type="ECO:0000313" key="1">
    <source>
        <dbReference type="EMBL" id="KAA1124439.1"/>
    </source>
</evidence>